<dbReference type="SUPFAM" id="SSF53474">
    <property type="entry name" value="alpha/beta-Hydrolases"/>
    <property type="match status" value="1"/>
</dbReference>
<evidence type="ECO:0000313" key="3">
    <source>
        <dbReference type="Proteomes" id="UP000215563"/>
    </source>
</evidence>
<dbReference type="InterPro" id="IPR029058">
    <property type="entry name" value="AB_hydrolase_fold"/>
</dbReference>
<reference evidence="2 3" key="1">
    <citation type="submission" date="2017-07" db="EMBL/GenBank/DDBJ databases">
        <title>Amycolatopsis alba DSM 44262 Genome sequencing and assembly.</title>
        <authorList>
            <person name="Kaur N."/>
            <person name="Mayilraj S."/>
        </authorList>
    </citation>
    <scope>NUCLEOTIDE SEQUENCE [LARGE SCALE GENOMIC DNA]</scope>
    <source>
        <strain evidence="2 3">DSM 44262</strain>
    </source>
</reference>
<dbReference type="GO" id="GO:0016787">
    <property type="term" value="F:hydrolase activity"/>
    <property type="evidence" value="ECO:0007669"/>
    <property type="project" value="UniProtKB-KW"/>
</dbReference>
<accession>A0A229RL01</accession>
<protein>
    <submittedName>
        <fullName evidence="2">Alpha/beta hydrolase</fullName>
    </submittedName>
</protein>
<keyword evidence="3" id="KW-1185">Reference proteome</keyword>
<keyword evidence="2" id="KW-0378">Hydrolase</keyword>
<organism evidence="2 3">
    <name type="scientific">Amycolatopsis alba DSM 44262</name>
    <dbReference type="NCBI Taxonomy" id="1125972"/>
    <lineage>
        <taxon>Bacteria</taxon>
        <taxon>Bacillati</taxon>
        <taxon>Actinomycetota</taxon>
        <taxon>Actinomycetes</taxon>
        <taxon>Pseudonocardiales</taxon>
        <taxon>Pseudonocardiaceae</taxon>
        <taxon>Amycolatopsis</taxon>
    </lineage>
</organism>
<comment type="caution">
    <text evidence="2">The sequence shown here is derived from an EMBL/GenBank/DDBJ whole genome shotgun (WGS) entry which is preliminary data.</text>
</comment>
<dbReference type="EMBL" id="NMQU01000076">
    <property type="protein sequence ID" value="OXM47346.1"/>
    <property type="molecule type" value="Genomic_DNA"/>
</dbReference>
<sequence length="581" mass="63209">MNHSLDARVRSLSPGATGPTIALVHGMAGTWRSWLPLRERFDPSWRVFAFDLPWRSATDVGWRRLGTPAWWIARAVDELGVEPDLIVAHSFGANALLQLLATSPDPPTGAAVLLAPGLLGAPDGPESDQRERVRDLVSATLRQVVSGTDGASSGLEDEPRVMGDIPFGDFWRDCSEPIVELVGNVHRLPLASVGVPVTVLCDPGESGGGAQRLTEALPDAHAVFLDHAGHLPHFSRTDEVLREVVELVDGRACERPRREDRSDPDANVTVDLAIGNAHTYFESLVDLVGHADLGEQALVGWHSANGFAPEVLRHDHRLSMRVVSSSLVIKRFVRAGENAVARVRFGEHGRLAAQVEVTTPDGPAPVSHATYEVVHVGLDGRGADRAPAVPGIPVAEVSALRDRVPGSADIVVPEGGSAEDALAADSPRAFTWSLRVPLYLCSEKKWLSHYGLVEIWRDTDDRFRFDRVVPVAEDARKSLYYPITSLRLRLGPVATADETLYVRYGVKDVYRRRAYDARIEYFVVRDGVLVRVAAGLVTHACAVARPGRPPEVIDLGDDVLRALKCHRLDRGGKPAVPAEHL</sequence>
<proteinExistence type="predicted"/>
<feature type="domain" description="AB hydrolase-1" evidence="1">
    <location>
        <begin position="19"/>
        <end position="116"/>
    </location>
</feature>
<dbReference type="Proteomes" id="UP000215563">
    <property type="component" value="Unassembled WGS sequence"/>
</dbReference>
<dbReference type="AlphaFoldDB" id="A0A229RL01"/>
<dbReference type="RefSeq" id="WP_020636089.1">
    <property type="nucleotide sequence ID" value="NZ_KB913032.1"/>
</dbReference>
<dbReference type="PANTHER" id="PTHR43689">
    <property type="entry name" value="HYDROLASE"/>
    <property type="match status" value="1"/>
</dbReference>
<evidence type="ECO:0000259" key="1">
    <source>
        <dbReference type="Pfam" id="PF00561"/>
    </source>
</evidence>
<gene>
    <name evidence="2" type="ORF">CFP75_24210</name>
</gene>
<evidence type="ECO:0000313" key="2">
    <source>
        <dbReference type="EMBL" id="OXM47346.1"/>
    </source>
</evidence>
<dbReference type="PANTHER" id="PTHR43689:SF8">
    <property type="entry name" value="ALPHA_BETA-HYDROLASES SUPERFAMILY PROTEIN"/>
    <property type="match status" value="1"/>
</dbReference>
<name>A0A229RL01_AMYAL</name>
<dbReference type="Gene3D" id="3.40.50.1820">
    <property type="entry name" value="alpha/beta hydrolase"/>
    <property type="match status" value="1"/>
</dbReference>
<dbReference type="InterPro" id="IPR000073">
    <property type="entry name" value="AB_hydrolase_1"/>
</dbReference>
<dbReference type="OrthoDB" id="4027744at2"/>
<dbReference type="Pfam" id="PF00561">
    <property type="entry name" value="Abhydrolase_1"/>
    <property type="match status" value="1"/>
</dbReference>